<evidence type="ECO:0000313" key="2">
    <source>
        <dbReference type="Proteomes" id="UP000198606"/>
    </source>
</evidence>
<gene>
    <name evidence="1" type="ORF">SAMN05216588_101220</name>
</gene>
<evidence type="ECO:0000313" key="1">
    <source>
        <dbReference type="EMBL" id="SDG86158.1"/>
    </source>
</evidence>
<sequence>MQERYGYSIVLEGRHSRGFACEFKPVNTDSLWNRDTYIGFCALTLVRSTFERADYLFDASGHLLQITVVDGSGERAWDPVNNQDQASQVLGYSASDEKAERKTQIYSLIHDQHPQTVVVPFLSDPL</sequence>
<dbReference type="STRING" id="29435.SAMN05216588_101220"/>
<proteinExistence type="predicted"/>
<name>A0A1G7XPP9_9GAMM</name>
<dbReference type="EMBL" id="FNDG01000001">
    <property type="protein sequence ID" value="SDG86158.1"/>
    <property type="molecule type" value="Genomic_DNA"/>
</dbReference>
<protein>
    <submittedName>
        <fullName evidence="1">Uncharacterized protein</fullName>
    </submittedName>
</protein>
<dbReference type="AlphaFoldDB" id="A0A1G7XPP9"/>
<organism evidence="1 2">
    <name type="scientific">Phytopseudomonas flavescens</name>
    <dbReference type="NCBI Taxonomy" id="29435"/>
    <lineage>
        <taxon>Bacteria</taxon>
        <taxon>Pseudomonadati</taxon>
        <taxon>Pseudomonadota</taxon>
        <taxon>Gammaproteobacteria</taxon>
        <taxon>Pseudomonadales</taxon>
        <taxon>Pseudomonadaceae</taxon>
        <taxon>Phytopseudomonas</taxon>
    </lineage>
</organism>
<reference evidence="1 2" key="1">
    <citation type="submission" date="2016-10" db="EMBL/GenBank/DDBJ databases">
        <authorList>
            <person name="de Groot N.N."/>
        </authorList>
    </citation>
    <scope>NUCLEOTIDE SEQUENCE [LARGE SCALE GENOMIC DNA]</scope>
    <source>
        <strain evidence="1 2">LMG 18387</strain>
    </source>
</reference>
<dbReference type="Proteomes" id="UP000198606">
    <property type="component" value="Unassembled WGS sequence"/>
</dbReference>
<accession>A0A1G7XPP9</accession>